<evidence type="ECO:0000313" key="2">
    <source>
        <dbReference type="Proteomes" id="UP001165289"/>
    </source>
</evidence>
<dbReference type="AlphaFoldDB" id="A0AAV7JGG5"/>
<keyword evidence="2" id="KW-1185">Reference proteome</keyword>
<protein>
    <submittedName>
        <fullName evidence="1">General transcription factor II-I repeat domain-containing protein 2-like</fullName>
    </submittedName>
</protein>
<name>A0AAV7JGG5_9METZ</name>
<evidence type="ECO:0000313" key="1">
    <source>
        <dbReference type="EMBL" id="KAI6647516.1"/>
    </source>
</evidence>
<comment type="caution">
    <text evidence="1">The sequence shown here is derived from an EMBL/GenBank/DDBJ whole genome shotgun (WGS) entry which is preliminary data.</text>
</comment>
<organism evidence="1 2">
    <name type="scientific">Oopsacas minuta</name>
    <dbReference type="NCBI Taxonomy" id="111878"/>
    <lineage>
        <taxon>Eukaryota</taxon>
        <taxon>Metazoa</taxon>
        <taxon>Porifera</taxon>
        <taxon>Hexactinellida</taxon>
        <taxon>Hexasterophora</taxon>
        <taxon>Lyssacinosida</taxon>
        <taxon>Leucopsacidae</taxon>
        <taxon>Oopsacas</taxon>
    </lineage>
</organism>
<gene>
    <name evidence="1" type="ORF">LOD99_8782</name>
</gene>
<dbReference type="EMBL" id="JAKMXF010000342">
    <property type="protein sequence ID" value="KAI6647516.1"/>
    <property type="molecule type" value="Genomic_DNA"/>
</dbReference>
<proteinExistence type="predicted"/>
<dbReference type="PANTHER" id="PTHR45913">
    <property type="entry name" value="EPM2A-INTERACTING PROTEIN 1"/>
    <property type="match status" value="1"/>
</dbReference>
<dbReference type="Proteomes" id="UP001165289">
    <property type="component" value="Unassembled WGS sequence"/>
</dbReference>
<dbReference type="PANTHER" id="PTHR45913:SF9">
    <property type="entry name" value="GENERAL TRANSCRIPTION FACTOR II-I REPEAT DOMAIN-CONTAINING PROTEIN 2-LIKE-RELATED"/>
    <property type="match status" value="1"/>
</dbReference>
<accession>A0AAV7JGG5</accession>
<reference evidence="1 2" key="1">
    <citation type="journal article" date="2023" name="BMC Biol.">
        <title>The compact genome of the sponge Oopsacas minuta (Hexactinellida) is lacking key metazoan core genes.</title>
        <authorList>
            <person name="Santini S."/>
            <person name="Schenkelaars Q."/>
            <person name="Jourda C."/>
            <person name="Duchesne M."/>
            <person name="Belahbib H."/>
            <person name="Rocher C."/>
            <person name="Selva M."/>
            <person name="Riesgo A."/>
            <person name="Vervoort M."/>
            <person name="Leys S.P."/>
            <person name="Kodjabachian L."/>
            <person name="Le Bivic A."/>
            <person name="Borchiellini C."/>
            <person name="Claverie J.M."/>
            <person name="Renard E."/>
        </authorList>
    </citation>
    <scope>NUCLEOTIDE SEQUENCE [LARGE SCALE GENOMIC DNA]</scope>
    <source>
        <strain evidence="1">SPO-2</strain>
    </source>
</reference>
<sequence length="183" mass="20920">MKDKASDFPELNDSEWLSDFALAVDIMEYMNELNTHLQGQDMLAHNIHAKVEAFKAKLQLIYAGMNKGNCDHMPTLKQTSVCGNKLGYYASKLQDLHKEFSERFGDFDLVNVDMSIVSRPFSVEVEGIPTYLQMEILDLQSDNLLKDNFREMSLSCFYASLNDATFPRLKSLARKILVLFVCM</sequence>